<reference evidence="2 3" key="1">
    <citation type="submission" date="2020-07" db="EMBL/GenBank/DDBJ databases">
        <authorList>
            <person name="Li M."/>
        </authorList>
    </citation>
    <scope>NUCLEOTIDE SEQUENCE [LARGE SCALE GENOMIC DNA]</scope>
    <source>
        <strain evidence="2 3">DSM 23284</strain>
    </source>
</reference>
<evidence type="ECO:0000313" key="3">
    <source>
        <dbReference type="Proteomes" id="UP000559404"/>
    </source>
</evidence>
<dbReference type="Gene3D" id="3.40.30.10">
    <property type="entry name" value="Glutaredoxin"/>
    <property type="match status" value="1"/>
</dbReference>
<dbReference type="Proteomes" id="UP000559404">
    <property type="component" value="Unassembled WGS sequence"/>
</dbReference>
<dbReference type="InterPro" id="IPR004045">
    <property type="entry name" value="Glutathione_S-Trfase_N"/>
</dbReference>
<dbReference type="Pfam" id="PF13417">
    <property type="entry name" value="GST_N_3"/>
    <property type="match status" value="1"/>
</dbReference>
<dbReference type="CDD" id="cd03205">
    <property type="entry name" value="GST_C_6"/>
    <property type="match status" value="1"/>
</dbReference>
<evidence type="ECO:0000259" key="1">
    <source>
        <dbReference type="Pfam" id="PF13417"/>
    </source>
</evidence>
<keyword evidence="3" id="KW-1185">Reference proteome</keyword>
<reference evidence="2 3" key="2">
    <citation type="submission" date="2020-08" db="EMBL/GenBank/DDBJ databases">
        <title>Stappia taiwanensis sp. nov., isolated from a coastal thermal spring.</title>
        <authorList>
            <person name="Kampfer P."/>
        </authorList>
    </citation>
    <scope>NUCLEOTIDE SEQUENCE [LARGE SCALE GENOMIC DNA]</scope>
    <source>
        <strain evidence="2 3">DSM 23284</strain>
    </source>
</reference>
<keyword evidence="2" id="KW-0808">Transferase</keyword>
<dbReference type="GO" id="GO:0016740">
    <property type="term" value="F:transferase activity"/>
    <property type="evidence" value="ECO:0007669"/>
    <property type="project" value="UniProtKB-KW"/>
</dbReference>
<proteinExistence type="predicted"/>
<sequence length="205" mass="22780">MKLIGMLDSPYVRRTAISLKKMGVPFALDQLSVFGGFDAFEAVNPAVKAPTLVTDEGEVLMDSSLIIDFAKRRLATTEEPDGTTSALAHHHRVLALALVASEKSIQVVYERSLRPAERMHLPWLERVERQLASTYKLLETEYGNGASEKAPEDLSQPNIMSAVAWRFSREMIPDLVREQDHPALAAHSARCEATPEFKAYPYPTG</sequence>
<dbReference type="SUPFAM" id="SSF52833">
    <property type="entry name" value="Thioredoxin-like"/>
    <property type="match status" value="1"/>
</dbReference>
<protein>
    <submittedName>
        <fullName evidence="2">Glutathione S-transferase</fullName>
    </submittedName>
</protein>
<organism evidence="2 3">
    <name type="scientific">Stappia taiwanensis</name>
    <dbReference type="NCBI Taxonomy" id="992267"/>
    <lineage>
        <taxon>Bacteria</taxon>
        <taxon>Pseudomonadati</taxon>
        <taxon>Pseudomonadota</taxon>
        <taxon>Alphaproteobacteria</taxon>
        <taxon>Hyphomicrobiales</taxon>
        <taxon>Stappiaceae</taxon>
        <taxon>Stappia</taxon>
    </lineage>
</organism>
<evidence type="ECO:0000313" key="2">
    <source>
        <dbReference type="EMBL" id="MBA4611779.1"/>
    </source>
</evidence>
<accession>A0A838XKC2</accession>
<feature type="domain" description="GST N-terminal" evidence="1">
    <location>
        <begin position="3"/>
        <end position="71"/>
    </location>
</feature>
<comment type="caution">
    <text evidence="2">The sequence shown here is derived from an EMBL/GenBank/DDBJ whole genome shotgun (WGS) entry which is preliminary data.</text>
</comment>
<dbReference type="EMBL" id="JACEON010000006">
    <property type="protein sequence ID" value="MBA4611779.1"/>
    <property type="molecule type" value="Genomic_DNA"/>
</dbReference>
<dbReference type="InterPro" id="IPR036249">
    <property type="entry name" value="Thioredoxin-like_sf"/>
</dbReference>
<dbReference type="RefSeq" id="WP_181759967.1">
    <property type="nucleotide sequence ID" value="NZ_BMCR01000005.1"/>
</dbReference>
<dbReference type="AlphaFoldDB" id="A0A838XKC2"/>
<name>A0A838XKC2_9HYPH</name>
<gene>
    <name evidence="2" type="ORF">H1W37_08970</name>
</gene>
<dbReference type="Gene3D" id="1.20.1050.10">
    <property type="match status" value="1"/>
</dbReference>